<keyword evidence="2" id="KW-1185">Reference proteome</keyword>
<dbReference type="RefSeq" id="WP_123849098.1">
    <property type="nucleotide sequence ID" value="NZ_RPDH01000003.1"/>
</dbReference>
<evidence type="ECO:0000313" key="2">
    <source>
        <dbReference type="Proteomes" id="UP000278351"/>
    </source>
</evidence>
<gene>
    <name evidence="1" type="ORF">EGT74_24005</name>
</gene>
<dbReference type="OrthoDB" id="8263000at2"/>
<evidence type="ECO:0000313" key="1">
    <source>
        <dbReference type="EMBL" id="RPE05453.1"/>
    </source>
</evidence>
<reference evidence="1 2" key="1">
    <citation type="submission" date="2018-11" db="EMBL/GenBank/DDBJ databases">
        <title>Chitinophaga lutea sp.nov., isolate from arsenic contaminated soil.</title>
        <authorList>
            <person name="Zong Y."/>
        </authorList>
    </citation>
    <scope>NUCLEOTIDE SEQUENCE [LARGE SCALE GENOMIC DNA]</scope>
    <source>
        <strain evidence="1 2">ZY74</strain>
    </source>
</reference>
<dbReference type="Proteomes" id="UP000278351">
    <property type="component" value="Unassembled WGS sequence"/>
</dbReference>
<comment type="caution">
    <text evidence="1">The sequence shown here is derived from an EMBL/GenBank/DDBJ whole genome shotgun (WGS) entry which is preliminary data.</text>
</comment>
<dbReference type="EMBL" id="RPDH01000003">
    <property type="protein sequence ID" value="RPE05453.1"/>
    <property type="molecule type" value="Genomic_DNA"/>
</dbReference>
<organism evidence="1 2">
    <name type="scientific">Chitinophaga lutea</name>
    <dbReference type="NCBI Taxonomy" id="2488634"/>
    <lineage>
        <taxon>Bacteria</taxon>
        <taxon>Pseudomonadati</taxon>
        <taxon>Bacteroidota</taxon>
        <taxon>Chitinophagia</taxon>
        <taxon>Chitinophagales</taxon>
        <taxon>Chitinophagaceae</taxon>
        <taxon>Chitinophaga</taxon>
    </lineage>
</organism>
<dbReference type="AlphaFoldDB" id="A0A3N4P9W6"/>
<name>A0A3N4P9W6_9BACT</name>
<accession>A0A3N4P9W6</accession>
<sequence length="1089" mass="122993">MEQTPSIPKTPKLRPPEDFYFLRQQGIQYIQQLGSKLWTDYNFHDPGITTLELMCFALTDLAYRTGFSRKDIFAAYLSQSQLHSQAFFEAHEILTINPLTIRDYRKLLIDQAGIQNAWLIPRVCHCDDTPAADEPCGDHCNCETEFYADEKAGKLTYQPKTSGNLQPNEKVSVKGLYDVLIEFESDPVYGDINDGRVYQTLIYDNDERKDAVLELRLPDYTIVTQRWDELQLLTDPARKVTQVVVKSILGKDGLPVTNANVAKAVRQAIQIDLDVTLDNGVIIALTSAVLNVYIPSSGAAVLKADDITKAIQDAAGIVHTYKKNIEKIHVLLGETRKNLHAHRNLDETFCNVSLVPMEDVSVCMDIELQPDADIEKVEAEIIVRIEQYLNPTIPVYTLAQLLNEKYPVTAIFNGPLLQNGFIRNEDLDKATLRSEVYASDMINEIMDIPGVISVTNFLMTSYDSRGDVIYHSRPWALPITEGHQPRLYLQRSKFLFFKNGYPFLKASNEELNATLQFLRGNREHMKTAGVKNTLDLPVGEVRDFEDYYPVQYSFPATYGISESGLPDGVSDLRKAQARQMKAYLLFFEQILVNYLAQLQHIGELFILDETKTRSYFTRLLGNADVENITDLYFPTLNAAKLQDLKEPGQSGLARRNQFMDHLMARFAENFTDYALLQYSEIQANKETALADLLKVKTNFLKAYPKASPNRARAIDHTIASPCNILNIAGLQLRLSAMLNIPDVEDMVIIEHLLLRPRIPGQLLLPICLDDGCHTCYDNDPYSFRLTFVMPGWHVQNKKIEYRRYAENTIRLETPSHLLPKICWVANEACPGTLLCDLTDLLWNAQNPVPAKTGVLEHEMCLRTVAIIAAMNEAYRDKMQEKGHSPLVQAEAEAVYDAAVAPLVAAISTIPASAHAGIRTWVVNYWLNNSACFIYSRLKKAWCAWLVENAKLQPKDAYLEKRLRRLLTLQPANKNVPEKELCKCVTGIMQQYTHAIHQWVKIHYAAGLQKVSFDAMINALTPTCAGIDTDAVNALFISFYDNDKIQLLQTHAVLIQLLYELKSIYPPATLHDCEDGNDTNPVRLGATALG</sequence>
<protein>
    <submittedName>
        <fullName evidence="1">Uncharacterized protein</fullName>
    </submittedName>
</protein>
<proteinExistence type="predicted"/>